<protein>
    <submittedName>
        <fullName evidence="6">BTB domain-containing protein</fullName>
    </submittedName>
</protein>
<evidence type="ECO:0000313" key="6">
    <source>
        <dbReference type="WBParaSite" id="maker-unitig_24857-snap-gene-0.2-mRNA-1"/>
    </source>
</evidence>
<proteinExistence type="predicted"/>
<dbReference type="InterPro" id="IPR011333">
    <property type="entry name" value="SKP1/BTB/POZ_sf"/>
</dbReference>
<feature type="region of interest" description="Disordered" evidence="3">
    <location>
        <begin position="305"/>
        <end position="327"/>
    </location>
</feature>
<evidence type="ECO:0000256" key="3">
    <source>
        <dbReference type="SAM" id="MobiDB-lite"/>
    </source>
</evidence>
<evidence type="ECO:0000259" key="4">
    <source>
        <dbReference type="PROSITE" id="PS50097"/>
    </source>
</evidence>
<dbReference type="InterPro" id="IPR015915">
    <property type="entry name" value="Kelch-typ_b-propeller"/>
</dbReference>
<reference evidence="6" key="1">
    <citation type="submission" date="2016-11" db="UniProtKB">
        <authorList>
            <consortium name="WormBaseParasite"/>
        </authorList>
    </citation>
    <scope>IDENTIFICATION</scope>
</reference>
<evidence type="ECO:0000256" key="2">
    <source>
        <dbReference type="ARBA" id="ARBA00022737"/>
    </source>
</evidence>
<dbReference type="PROSITE" id="PS50097">
    <property type="entry name" value="BTB"/>
    <property type="match status" value="1"/>
</dbReference>
<dbReference type="SUPFAM" id="SSF54695">
    <property type="entry name" value="POZ domain"/>
    <property type="match status" value="1"/>
</dbReference>
<dbReference type="Proteomes" id="UP000095280">
    <property type="component" value="Unplaced"/>
</dbReference>
<evidence type="ECO:0000256" key="1">
    <source>
        <dbReference type="ARBA" id="ARBA00022441"/>
    </source>
</evidence>
<dbReference type="PANTHER" id="PTHR24412:SF489">
    <property type="entry name" value="RING FINGER DOMAIN AND KELCH REPEAT-CONTAINING PROTEIN DDB_G0271372"/>
    <property type="match status" value="1"/>
</dbReference>
<organism evidence="5 6">
    <name type="scientific">Macrostomum lignano</name>
    <dbReference type="NCBI Taxonomy" id="282301"/>
    <lineage>
        <taxon>Eukaryota</taxon>
        <taxon>Metazoa</taxon>
        <taxon>Spiralia</taxon>
        <taxon>Lophotrochozoa</taxon>
        <taxon>Platyhelminthes</taxon>
        <taxon>Rhabditophora</taxon>
        <taxon>Macrostomorpha</taxon>
        <taxon>Macrostomida</taxon>
        <taxon>Macrostomidae</taxon>
        <taxon>Macrostomum</taxon>
    </lineage>
</organism>
<dbReference type="InterPro" id="IPR000210">
    <property type="entry name" value="BTB/POZ_dom"/>
</dbReference>
<name>A0A1I8F8P7_9PLAT</name>
<dbReference type="PANTHER" id="PTHR24412">
    <property type="entry name" value="KELCH PROTEIN"/>
    <property type="match status" value="1"/>
</dbReference>
<dbReference type="InterPro" id="IPR006652">
    <property type="entry name" value="Kelch_1"/>
</dbReference>
<dbReference type="Gene3D" id="3.30.710.10">
    <property type="entry name" value="Potassium Channel Kv1.1, Chain A"/>
    <property type="match status" value="1"/>
</dbReference>
<feature type="domain" description="BTB" evidence="4">
    <location>
        <begin position="32"/>
        <end position="108"/>
    </location>
</feature>
<dbReference type="SUPFAM" id="SSF117281">
    <property type="entry name" value="Kelch motif"/>
    <property type="match status" value="1"/>
</dbReference>
<dbReference type="WBParaSite" id="maker-unitig_24857-snap-gene-0.2-mRNA-1">
    <property type="protein sequence ID" value="maker-unitig_24857-snap-gene-0.2-mRNA-1"/>
    <property type="gene ID" value="maker-unitig_24857-snap-gene-0.2"/>
</dbReference>
<sequence length="327" mass="36044">MQTPQKAACTFTSHGENGFKCLHEFYRAKTLCDVKLKIGQKEIACHRLVLACWSTYFCAMFSAYAAEIDRFLCQNYAASLSMIARCFHSLSFEMLQSILKSDSLMCPTKCASFDSVVKWGAAGTAVRQSPWSAVNCQSDYLMDSVNSGDPLVHSQQACKEPGAGRLRIPAEAGPSTLRGGAGFSALPHYRPRKTYGWQHLLRWRPGHPERSVAQCRGAVVYAVGGHERSRAPVVGEMFESVGGMANRWSRMRQHGNQAARPWLWHPQRTACSAWVALTTSACFYTVERYNPVTDSWANVASMGSPRVASAAPQHSKTKSTCSAATTR</sequence>
<keyword evidence="2" id="KW-0677">Repeat</keyword>
<dbReference type="AlphaFoldDB" id="A0A1I8F8P7"/>
<keyword evidence="5" id="KW-1185">Reference proteome</keyword>
<keyword evidence="1" id="KW-0880">Kelch repeat</keyword>
<accession>A0A1I8F8P7</accession>
<dbReference type="Pfam" id="PF00651">
    <property type="entry name" value="BTB"/>
    <property type="match status" value="1"/>
</dbReference>
<evidence type="ECO:0000313" key="5">
    <source>
        <dbReference type="Proteomes" id="UP000095280"/>
    </source>
</evidence>
<feature type="compositionally biased region" description="Low complexity" evidence="3">
    <location>
        <begin position="318"/>
        <end position="327"/>
    </location>
</feature>
<dbReference type="Pfam" id="PF01344">
    <property type="entry name" value="Kelch_1"/>
    <property type="match status" value="1"/>
</dbReference>